<dbReference type="Gene3D" id="3.30.559.10">
    <property type="entry name" value="Chloramphenicol acetyltransferase-like domain"/>
    <property type="match status" value="1"/>
</dbReference>
<dbReference type="InterPro" id="IPR023213">
    <property type="entry name" value="CAT-like_dom_sf"/>
</dbReference>
<dbReference type="PANTHER" id="PTHR31642">
    <property type="entry name" value="TRICHOTHECENE 3-O-ACETYLTRANSFERASE"/>
    <property type="match status" value="1"/>
</dbReference>
<comment type="similarity">
    <text evidence="1">Belongs to the plant acyltransferase family.</text>
</comment>
<comment type="caution">
    <text evidence="4">The sequence shown here is derived from an EMBL/GenBank/DDBJ whole genome shotgun (WGS) entry which is preliminary data.</text>
</comment>
<dbReference type="Proteomes" id="UP000238479">
    <property type="component" value="Chromosome 5"/>
</dbReference>
<dbReference type="Pfam" id="PF02458">
    <property type="entry name" value="Transferase"/>
    <property type="match status" value="1"/>
</dbReference>
<proteinExistence type="inferred from homology"/>
<name>A0A2P6QJ87_ROSCH</name>
<dbReference type="EC" id="2.3.1.133" evidence="4"/>
<reference evidence="4 5" key="1">
    <citation type="journal article" date="2018" name="Nat. Genet.">
        <title>The Rosa genome provides new insights in the design of modern roses.</title>
        <authorList>
            <person name="Bendahmane M."/>
        </authorList>
    </citation>
    <scope>NUCLEOTIDE SEQUENCE [LARGE SCALE GENOMIC DNA]</scope>
    <source>
        <strain evidence="5">cv. Old Blush</strain>
    </source>
</reference>
<evidence type="ECO:0000256" key="2">
    <source>
        <dbReference type="ARBA" id="ARBA00022679"/>
    </source>
</evidence>
<organism evidence="4 5">
    <name type="scientific">Rosa chinensis</name>
    <name type="common">China rose</name>
    <dbReference type="NCBI Taxonomy" id="74649"/>
    <lineage>
        <taxon>Eukaryota</taxon>
        <taxon>Viridiplantae</taxon>
        <taxon>Streptophyta</taxon>
        <taxon>Embryophyta</taxon>
        <taxon>Tracheophyta</taxon>
        <taxon>Spermatophyta</taxon>
        <taxon>Magnoliopsida</taxon>
        <taxon>eudicotyledons</taxon>
        <taxon>Gunneridae</taxon>
        <taxon>Pentapetalae</taxon>
        <taxon>rosids</taxon>
        <taxon>fabids</taxon>
        <taxon>Rosales</taxon>
        <taxon>Rosaceae</taxon>
        <taxon>Rosoideae</taxon>
        <taxon>Rosoideae incertae sedis</taxon>
        <taxon>Rosa</taxon>
    </lineage>
</organism>
<dbReference type="GO" id="GO:0047172">
    <property type="term" value="F:shikimate O-hydroxycinnamoyltransferase activity"/>
    <property type="evidence" value="ECO:0007669"/>
    <property type="project" value="UniProtKB-EC"/>
</dbReference>
<evidence type="ECO:0000313" key="4">
    <source>
        <dbReference type="EMBL" id="PRQ34242.1"/>
    </source>
</evidence>
<dbReference type="InterPro" id="IPR050317">
    <property type="entry name" value="Plant_Fungal_Acyltransferase"/>
</dbReference>
<sequence>MARRLKRKIDEAEKCRLEIDCNAEGALFVMAHSSSCINDFGDFAPTPDFRRGLLPTVDCSGWISSYPLLLVTITYLKCGGVALGVRIDHHLADGLSALHFINKWSGMARGLDLAIPPTITTTKLGINDHCIGH</sequence>
<gene>
    <name evidence="4" type="ORF">RchiOBHm_Chr5g0066671</name>
</gene>
<evidence type="ECO:0000256" key="3">
    <source>
        <dbReference type="ARBA" id="ARBA00023315"/>
    </source>
</evidence>
<accession>A0A2P6QJ87</accession>
<keyword evidence="3 4" id="KW-0012">Acyltransferase</keyword>
<evidence type="ECO:0000313" key="5">
    <source>
        <dbReference type="Proteomes" id="UP000238479"/>
    </source>
</evidence>
<dbReference type="OMA" id="CLARVTH"/>
<protein>
    <submittedName>
        <fullName evidence="4">Putative shikimate O-hydroxycinnamoyltransferase</fullName>
        <ecNumber evidence="4">2.3.1.133</ecNumber>
    </submittedName>
</protein>
<evidence type="ECO:0000256" key="1">
    <source>
        <dbReference type="ARBA" id="ARBA00009861"/>
    </source>
</evidence>
<keyword evidence="2 4" id="KW-0808">Transferase</keyword>
<dbReference type="AlphaFoldDB" id="A0A2P6QJ87"/>
<dbReference type="Gramene" id="PRQ34242">
    <property type="protein sequence ID" value="PRQ34242"/>
    <property type="gene ID" value="RchiOBHm_Chr5g0066671"/>
</dbReference>
<dbReference type="EMBL" id="PDCK01000043">
    <property type="protein sequence ID" value="PRQ34242.1"/>
    <property type="molecule type" value="Genomic_DNA"/>
</dbReference>
<keyword evidence="5" id="KW-1185">Reference proteome</keyword>
<dbReference type="PANTHER" id="PTHR31642:SF11">
    <property type="entry name" value="SHIKIMATE O-HYDROXYCINNAMOYLTRANSFERASE"/>
    <property type="match status" value="1"/>
</dbReference>